<dbReference type="SUPFAM" id="SSF51905">
    <property type="entry name" value="FAD/NAD(P)-binding domain"/>
    <property type="match status" value="1"/>
</dbReference>
<comment type="caution">
    <text evidence="3">The sequence shown here is derived from an EMBL/GenBank/DDBJ whole genome shotgun (WGS) entry which is preliminary data.</text>
</comment>
<organism evidence="3 4">
    <name type="scientific">Chelatococcus asaccharovorans</name>
    <dbReference type="NCBI Taxonomy" id="28210"/>
    <lineage>
        <taxon>Bacteria</taxon>
        <taxon>Pseudomonadati</taxon>
        <taxon>Pseudomonadota</taxon>
        <taxon>Alphaproteobacteria</taxon>
        <taxon>Hyphomicrobiales</taxon>
        <taxon>Chelatococcaceae</taxon>
        <taxon>Chelatococcus</taxon>
    </lineage>
</organism>
<feature type="domain" description="FAD-binding" evidence="2">
    <location>
        <begin position="11"/>
        <end position="347"/>
    </location>
</feature>
<dbReference type="InterPro" id="IPR002938">
    <property type="entry name" value="FAD-bd"/>
</dbReference>
<protein>
    <submittedName>
        <fullName evidence="3">2-polyprenyl-6-methoxyphenol hydroxylase-like FAD-dependent oxidoreductase</fullName>
    </submittedName>
</protein>
<keyword evidence="4" id="KW-1185">Reference proteome</keyword>
<dbReference type="NCBIfam" id="NF004835">
    <property type="entry name" value="PRK06185.1-4"/>
    <property type="match status" value="1"/>
</dbReference>
<dbReference type="PRINTS" id="PR00420">
    <property type="entry name" value="RNGMNOXGNASE"/>
</dbReference>
<dbReference type="RefSeq" id="WP_110377831.1">
    <property type="nucleotide sequence ID" value="NZ_JAHBRY010000001.1"/>
</dbReference>
<evidence type="ECO:0000256" key="1">
    <source>
        <dbReference type="ARBA" id="ARBA00023002"/>
    </source>
</evidence>
<dbReference type="InterPro" id="IPR036188">
    <property type="entry name" value="FAD/NAD-bd_sf"/>
</dbReference>
<dbReference type="NCBIfam" id="NF004834">
    <property type="entry name" value="PRK06185.1-3"/>
    <property type="match status" value="1"/>
</dbReference>
<dbReference type="Pfam" id="PF01494">
    <property type="entry name" value="FAD_binding_3"/>
    <property type="match status" value="1"/>
</dbReference>
<dbReference type="GO" id="GO:0016491">
    <property type="term" value="F:oxidoreductase activity"/>
    <property type="evidence" value="ECO:0007669"/>
    <property type="project" value="UniProtKB-KW"/>
</dbReference>
<proteinExistence type="predicted"/>
<keyword evidence="1" id="KW-0560">Oxidoreductase</keyword>
<accession>A0A2V3TU62</accession>
<dbReference type="AlphaFoldDB" id="A0A2V3TU62"/>
<sequence length="410" mass="44770">MAGGPARIKTGCAIAGAGPAGLMLGFLLARAGIDVVVAERHGDFLRDFRGDTVHPSTLEVMHELGLLDGLLALPHTEAPTLHATMGGANVTIADFSRLPTRCRFIAFMPQWEFLNYIAAQAAAFPNFRLLMNTEVEALCEAGGTVTGVCARTSEGTVEISAPLVIGADGRNSRIRERAGLEVESFGSPSDVLWIRLSRQPGDPVETMGHAGPRQGFVMIDRGDYWQCGYVVRKGSFADVRARGLDAFRQEVASVSPLPADRLDEITSWDDVHLLSVRIDRLKRWWRPGLICIGDAAHAMSPIGGVGVNLAIQDAVAAANILTRPLREATLTNDDLAAVEARRRFPTRATQTLQLMMRRDKRRREGDDSRRSRPPAFMRGIARWPVLAHLAGRLIGLGFRPEHVRASRYTA</sequence>
<dbReference type="GO" id="GO:0071949">
    <property type="term" value="F:FAD binding"/>
    <property type="evidence" value="ECO:0007669"/>
    <property type="project" value="InterPro"/>
</dbReference>
<evidence type="ECO:0000313" key="4">
    <source>
        <dbReference type="Proteomes" id="UP000248021"/>
    </source>
</evidence>
<dbReference type="Gene3D" id="3.50.50.60">
    <property type="entry name" value="FAD/NAD(P)-binding domain"/>
    <property type="match status" value="2"/>
</dbReference>
<dbReference type="Proteomes" id="UP000248021">
    <property type="component" value="Unassembled WGS sequence"/>
</dbReference>
<gene>
    <name evidence="3" type="ORF">C7450_11543</name>
</gene>
<dbReference type="PANTHER" id="PTHR43476:SF5">
    <property type="entry name" value="FAD-DEPENDENT MONOOXYGENASE"/>
    <property type="match status" value="1"/>
</dbReference>
<name>A0A2V3TU62_9HYPH</name>
<evidence type="ECO:0000313" key="3">
    <source>
        <dbReference type="EMBL" id="PXW52844.1"/>
    </source>
</evidence>
<dbReference type="InterPro" id="IPR050631">
    <property type="entry name" value="PheA/TfdB_FAD_monoxygenase"/>
</dbReference>
<dbReference type="EMBL" id="QJJK01000015">
    <property type="protein sequence ID" value="PXW52844.1"/>
    <property type="molecule type" value="Genomic_DNA"/>
</dbReference>
<dbReference type="PANTHER" id="PTHR43476">
    <property type="entry name" value="3-(3-HYDROXY-PHENYL)PROPIONATE/3-HYDROXYCINNAMIC ACID HYDROXYLASE"/>
    <property type="match status" value="1"/>
</dbReference>
<evidence type="ECO:0000259" key="2">
    <source>
        <dbReference type="Pfam" id="PF01494"/>
    </source>
</evidence>
<reference evidence="3 4" key="1">
    <citation type="submission" date="2018-05" db="EMBL/GenBank/DDBJ databases">
        <title>Genomic Encyclopedia of Type Strains, Phase IV (KMG-IV): sequencing the most valuable type-strain genomes for metagenomic binning, comparative biology and taxonomic classification.</title>
        <authorList>
            <person name="Goeker M."/>
        </authorList>
    </citation>
    <scope>NUCLEOTIDE SEQUENCE [LARGE SCALE GENOMIC DNA]</scope>
    <source>
        <strain evidence="3 4">DSM 6462</strain>
    </source>
</reference>
<dbReference type="OrthoDB" id="9791689at2"/>